<dbReference type="AlphaFoldDB" id="A0A2C6KGE3"/>
<dbReference type="RefSeq" id="XP_067917919.1">
    <property type="nucleotide sequence ID" value="XM_068070105.1"/>
</dbReference>
<feature type="compositionally biased region" description="Basic and acidic residues" evidence="1">
    <location>
        <begin position="135"/>
        <end position="151"/>
    </location>
</feature>
<organism evidence="2 3">
    <name type="scientific">Cystoisospora suis</name>
    <dbReference type="NCBI Taxonomy" id="483139"/>
    <lineage>
        <taxon>Eukaryota</taxon>
        <taxon>Sar</taxon>
        <taxon>Alveolata</taxon>
        <taxon>Apicomplexa</taxon>
        <taxon>Conoidasida</taxon>
        <taxon>Coccidia</taxon>
        <taxon>Eucoccidiorida</taxon>
        <taxon>Eimeriorina</taxon>
        <taxon>Sarcocystidae</taxon>
        <taxon>Cystoisospora</taxon>
    </lineage>
</organism>
<dbReference type="VEuPathDB" id="ToxoDB:CSUI_009998"/>
<feature type="compositionally biased region" description="Low complexity" evidence="1">
    <location>
        <begin position="1"/>
        <end position="11"/>
    </location>
</feature>
<name>A0A2C6KGE3_9APIC</name>
<feature type="compositionally biased region" description="Polar residues" evidence="1">
    <location>
        <begin position="43"/>
        <end position="58"/>
    </location>
</feature>
<evidence type="ECO:0000313" key="2">
    <source>
        <dbReference type="EMBL" id="PHJ16189.1"/>
    </source>
</evidence>
<evidence type="ECO:0000256" key="1">
    <source>
        <dbReference type="SAM" id="MobiDB-lite"/>
    </source>
</evidence>
<dbReference type="EMBL" id="MIGC01006505">
    <property type="protein sequence ID" value="PHJ16189.1"/>
    <property type="molecule type" value="Genomic_DNA"/>
</dbReference>
<dbReference type="OrthoDB" id="359189at2759"/>
<dbReference type="Proteomes" id="UP000221165">
    <property type="component" value="Unassembled WGS sequence"/>
</dbReference>
<reference evidence="2 3" key="1">
    <citation type="journal article" date="2017" name="Int. J. Parasitol.">
        <title>The genome of the protozoan parasite Cystoisospora suis and a reverse vaccinology approach to identify vaccine candidates.</title>
        <authorList>
            <person name="Palmieri N."/>
            <person name="Shrestha A."/>
            <person name="Ruttkowski B."/>
            <person name="Beck T."/>
            <person name="Vogl C."/>
            <person name="Tomley F."/>
            <person name="Blake D.P."/>
            <person name="Joachim A."/>
        </authorList>
    </citation>
    <scope>NUCLEOTIDE SEQUENCE [LARGE SCALE GENOMIC DNA]</scope>
    <source>
        <strain evidence="2 3">Wien I</strain>
    </source>
</reference>
<sequence length="402" mass="43707">MQSSVSSSSSSPGAFASGTLQSRSMSRSASRVDHSGSAVLRSRAQQSGTASPGGSLSVSLGAAPGSAPPVSQSPQTAVRPSGPPQASDRKVVEVSGPVRVGSTVAFAPPVKDERVRPVDPLGSYYLAAARSTMASRREKGQAKKVLAERAEPTPPKQQPERLPTMKPTYKAEYKRLGTDGRREELETVEDAEDSFLLDDADAQDGGAFETEDGNLGSLRGGGIWGTEWVHPSVNYPVRCRTSRERCAFTQTQDWPIFALHQQYVRPLRSTEWLPGEPCVRQRGSFELPPGAARYSSSALAIPETAWEPFVFPNPPRAFLLRNKRFNSSAKTLLQGQKARAGCVLGGTHCAADLTLADWLDLERMLWFDPEPRLEQPYRLYADSKTCLKGPVLDVGYLMRTGW</sequence>
<keyword evidence="3" id="KW-1185">Reference proteome</keyword>
<dbReference type="GeneID" id="94433316"/>
<protein>
    <submittedName>
        <fullName evidence="2">Uncharacterized protein</fullName>
    </submittedName>
</protein>
<proteinExistence type="predicted"/>
<gene>
    <name evidence="2" type="ORF">CSUI_009998</name>
</gene>
<feature type="region of interest" description="Disordered" evidence="1">
    <location>
        <begin position="1"/>
        <end position="163"/>
    </location>
</feature>
<feature type="compositionally biased region" description="Polar residues" evidence="1">
    <location>
        <begin position="69"/>
        <end position="78"/>
    </location>
</feature>
<comment type="caution">
    <text evidence="2">The sequence shown here is derived from an EMBL/GenBank/DDBJ whole genome shotgun (WGS) entry which is preliminary data.</text>
</comment>
<accession>A0A2C6KGE3</accession>
<evidence type="ECO:0000313" key="3">
    <source>
        <dbReference type="Proteomes" id="UP000221165"/>
    </source>
</evidence>
<feature type="compositionally biased region" description="Polar residues" evidence="1">
    <location>
        <begin position="18"/>
        <end position="29"/>
    </location>
</feature>